<gene>
    <name evidence="2" type="ORF">CVT24_006670</name>
</gene>
<organism evidence="2 3">
    <name type="scientific">Panaeolus cyanescens</name>
    <dbReference type="NCBI Taxonomy" id="181874"/>
    <lineage>
        <taxon>Eukaryota</taxon>
        <taxon>Fungi</taxon>
        <taxon>Dikarya</taxon>
        <taxon>Basidiomycota</taxon>
        <taxon>Agaricomycotina</taxon>
        <taxon>Agaricomycetes</taxon>
        <taxon>Agaricomycetidae</taxon>
        <taxon>Agaricales</taxon>
        <taxon>Agaricineae</taxon>
        <taxon>Galeropsidaceae</taxon>
        <taxon>Panaeolus</taxon>
    </lineage>
</organism>
<feature type="region of interest" description="Disordered" evidence="1">
    <location>
        <begin position="79"/>
        <end position="112"/>
    </location>
</feature>
<dbReference type="Proteomes" id="UP000284842">
    <property type="component" value="Unassembled WGS sequence"/>
</dbReference>
<dbReference type="InParanoid" id="A0A409X989"/>
<evidence type="ECO:0000313" key="2">
    <source>
        <dbReference type="EMBL" id="PPQ87264.1"/>
    </source>
</evidence>
<evidence type="ECO:0000313" key="3">
    <source>
        <dbReference type="Proteomes" id="UP000284842"/>
    </source>
</evidence>
<feature type="region of interest" description="Disordered" evidence="1">
    <location>
        <begin position="17"/>
        <end position="39"/>
    </location>
</feature>
<protein>
    <submittedName>
        <fullName evidence="2">Uncharacterized protein</fullName>
    </submittedName>
</protein>
<comment type="caution">
    <text evidence="2">The sequence shown here is derived from an EMBL/GenBank/DDBJ whole genome shotgun (WGS) entry which is preliminary data.</text>
</comment>
<evidence type="ECO:0000256" key="1">
    <source>
        <dbReference type="SAM" id="MobiDB-lite"/>
    </source>
</evidence>
<proteinExistence type="predicted"/>
<keyword evidence="3" id="KW-1185">Reference proteome</keyword>
<dbReference type="OrthoDB" id="2418900at2759"/>
<dbReference type="STRING" id="181874.A0A409X989"/>
<accession>A0A409X989</accession>
<dbReference type="Pfam" id="PF18759">
    <property type="entry name" value="Plavaka"/>
    <property type="match status" value="1"/>
</dbReference>
<reference evidence="2 3" key="1">
    <citation type="journal article" date="2018" name="Evol. Lett.">
        <title>Horizontal gene cluster transfer increased hallucinogenic mushroom diversity.</title>
        <authorList>
            <person name="Reynolds H.T."/>
            <person name="Vijayakumar V."/>
            <person name="Gluck-Thaler E."/>
            <person name="Korotkin H.B."/>
            <person name="Matheny P.B."/>
            <person name="Slot J.C."/>
        </authorList>
    </citation>
    <scope>NUCLEOTIDE SEQUENCE [LARGE SCALE GENOMIC DNA]</scope>
    <source>
        <strain evidence="2 3">2629</strain>
    </source>
</reference>
<dbReference type="AlphaFoldDB" id="A0A409X989"/>
<name>A0A409X989_9AGAR</name>
<feature type="non-terminal residue" evidence="2">
    <location>
        <position position="355"/>
    </location>
</feature>
<feature type="compositionally biased region" description="Acidic residues" evidence="1">
    <location>
        <begin position="91"/>
        <end position="106"/>
    </location>
</feature>
<dbReference type="InterPro" id="IPR041078">
    <property type="entry name" value="Plavaka"/>
</dbReference>
<sequence length="355" mass="40241">MDTVADFIEDLRELPYLPSQHDPSLDEYAIGQEGPGPQTAANRIRRQVQALLLDDNNDERVVLVDKGAGHIVRYTTPPRLLSVSPNRSGYDEDGDQQMDSDSEGQSEAEREAQTELYAPFKSRMDWEVARWAIKTDPGKNGLDRLLQIPGVREGLDLSFDSSYQLWKILDRIPERAGDWETKTLKFSEDDGDSFIIRHRNPVEAIKSLWSDPILSPNMTFAPIKLYTDKSRRHRIYSEMWTGQWWSSLQARQFLIDLSNVDPHATQLTLFIGGKAAYPVYLTIGNIPRGTRRKPSAGACVLIAYLSVDKIKEIPGERDTERRAKVQKVFHEAMRIVLEPLIEAGRNGVEMTSSDG</sequence>
<dbReference type="EMBL" id="NHTK01004311">
    <property type="protein sequence ID" value="PPQ87264.1"/>
    <property type="molecule type" value="Genomic_DNA"/>
</dbReference>